<dbReference type="PROSITE" id="PS50928">
    <property type="entry name" value="ABC_TM1"/>
    <property type="match status" value="1"/>
</dbReference>
<dbReference type="PANTHER" id="PTHR43744">
    <property type="entry name" value="ABC TRANSPORTER PERMEASE PROTEIN MG189-RELATED-RELATED"/>
    <property type="match status" value="1"/>
</dbReference>
<proteinExistence type="inferred from homology"/>
<feature type="transmembrane region" description="Helical" evidence="7">
    <location>
        <begin position="14"/>
        <end position="36"/>
    </location>
</feature>
<evidence type="ECO:0000256" key="1">
    <source>
        <dbReference type="ARBA" id="ARBA00004651"/>
    </source>
</evidence>
<dbReference type="EMBL" id="LT859958">
    <property type="protein sequence ID" value="SMX54498.1"/>
    <property type="molecule type" value="Genomic_DNA"/>
</dbReference>
<keyword evidence="10" id="KW-1185">Reference proteome</keyword>
<evidence type="ECO:0000256" key="7">
    <source>
        <dbReference type="RuleBase" id="RU363032"/>
    </source>
</evidence>
<dbReference type="KEGG" id="abat:CFX1CAM_1433"/>
<dbReference type="RefSeq" id="WP_087862338.1">
    <property type="nucleotide sequence ID" value="NZ_LT859958.1"/>
</dbReference>
<feature type="transmembrane region" description="Helical" evidence="7">
    <location>
        <begin position="189"/>
        <end position="213"/>
    </location>
</feature>
<feature type="transmembrane region" description="Helical" evidence="7">
    <location>
        <begin position="354"/>
        <end position="375"/>
    </location>
</feature>
<dbReference type="CDD" id="cd06261">
    <property type="entry name" value="TM_PBP2"/>
    <property type="match status" value="1"/>
</dbReference>
<evidence type="ECO:0000313" key="9">
    <source>
        <dbReference type="EMBL" id="SMX54498.1"/>
    </source>
</evidence>
<dbReference type="InterPro" id="IPR035906">
    <property type="entry name" value="MetI-like_sf"/>
</dbReference>
<comment type="subcellular location">
    <subcellularLocation>
        <location evidence="1 7">Cell membrane</location>
        <topology evidence="1 7">Multi-pass membrane protein</topology>
    </subcellularLocation>
</comment>
<feature type="transmembrane region" description="Helical" evidence="7">
    <location>
        <begin position="297"/>
        <end position="322"/>
    </location>
</feature>
<evidence type="ECO:0000256" key="5">
    <source>
        <dbReference type="ARBA" id="ARBA00022989"/>
    </source>
</evidence>
<dbReference type="Pfam" id="PF00528">
    <property type="entry name" value="BPD_transp_1"/>
    <property type="match status" value="1"/>
</dbReference>
<sequence length="390" mass="43317">MAKSAKSQKRAQSFFINLVLIIICVAWMVPILGILITSFRHSEDIFKSGWWTVFPHRVEMQVARIKLNPDVDLDDIITIDATTATIEGRNAAGEAVEYSGSPIEGVSATFEEYREGIKLDDGRSLVWSGNRRSRELRVFDRQWIGFSTNLTLKNYKDVITGKNITYKDAEGRTITRTGNNLGGAFLNSLAVAIPGTIIPILIAAFAAFGFAWLEFPGRNILFTIIVALLVVPLQIALVPILKDYVNMGLNGTFLGIWLAHSGFGLPLATYLLFNYISTIPRELLESAFIDGASNFTIFIRLIFPLSVPALASFAIFQFLWLWNDYLVALIFLGERNKTVTIAVAQMVGEKGQDWHLMTSAAFVSMILPLAVFLALQRYFVRGMMAGSVKG</sequence>
<evidence type="ECO:0000256" key="4">
    <source>
        <dbReference type="ARBA" id="ARBA00022692"/>
    </source>
</evidence>
<dbReference type="PANTHER" id="PTHR43744:SF4">
    <property type="entry name" value="OSMOPROTECTIVE COMPOUNDS UPTAKE PERMEASE PROTEIN GGTD"/>
    <property type="match status" value="1"/>
</dbReference>
<evidence type="ECO:0000256" key="6">
    <source>
        <dbReference type="ARBA" id="ARBA00023136"/>
    </source>
</evidence>
<keyword evidence="6 7" id="KW-0472">Membrane</keyword>
<keyword evidence="5 7" id="KW-1133">Transmembrane helix</keyword>
<evidence type="ECO:0000256" key="2">
    <source>
        <dbReference type="ARBA" id="ARBA00022448"/>
    </source>
</evidence>
<keyword evidence="3" id="KW-1003">Cell membrane</keyword>
<protein>
    <submittedName>
        <fullName evidence="9">Alpha-glucoside transport system permease protein AglG</fullName>
    </submittedName>
</protein>
<keyword evidence="4 7" id="KW-0812">Transmembrane</keyword>
<accession>A0A1Y6K6H5</accession>
<dbReference type="Proteomes" id="UP000195514">
    <property type="component" value="Chromosome I"/>
</dbReference>
<dbReference type="GO" id="GO:0055085">
    <property type="term" value="P:transmembrane transport"/>
    <property type="evidence" value="ECO:0007669"/>
    <property type="project" value="InterPro"/>
</dbReference>
<evidence type="ECO:0000256" key="3">
    <source>
        <dbReference type="ARBA" id="ARBA00022475"/>
    </source>
</evidence>
<dbReference type="OrthoDB" id="9815445at2"/>
<comment type="similarity">
    <text evidence="7">Belongs to the binding-protein-dependent transport system permease family.</text>
</comment>
<reference evidence="10" key="1">
    <citation type="submission" date="2017-05" db="EMBL/GenBank/DDBJ databases">
        <authorList>
            <person name="Kirkegaard R."/>
            <person name="Mcilroy J S."/>
        </authorList>
    </citation>
    <scope>NUCLEOTIDE SEQUENCE [LARGE SCALE GENOMIC DNA]</scope>
</reference>
<organism evidence="9 10">
    <name type="scientific">Candidatus Brevifilum fermentans</name>
    <dbReference type="NCBI Taxonomy" id="1986204"/>
    <lineage>
        <taxon>Bacteria</taxon>
        <taxon>Bacillati</taxon>
        <taxon>Chloroflexota</taxon>
        <taxon>Anaerolineae</taxon>
        <taxon>Anaerolineales</taxon>
        <taxon>Anaerolineaceae</taxon>
        <taxon>Candidatus Brevifilum</taxon>
    </lineage>
</organism>
<keyword evidence="2 7" id="KW-0813">Transport</keyword>
<name>A0A1Y6K6H5_9CHLR</name>
<feature type="transmembrane region" description="Helical" evidence="7">
    <location>
        <begin position="253"/>
        <end position="276"/>
    </location>
</feature>
<dbReference type="AlphaFoldDB" id="A0A1Y6K6H5"/>
<feature type="transmembrane region" description="Helical" evidence="7">
    <location>
        <begin position="220"/>
        <end position="241"/>
    </location>
</feature>
<dbReference type="InterPro" id="IPR000515">
    <property type="entry name" value="MetI-like"/>
</dbReference>
<dbReference type="SUPFAM" id="SSF161098">
    <property type="entry name" value="MetI-like"/>
    <property type="match status" value="1"/>
</dbReference>
<dbReference type="GO" id="GO:0005886">
    <property type="term" value="C:plasma membrane"/>
    <property type="evidence" value="ECO:0007669"/>
    <property type="project" value="UniProtKB-SubCell"/>
</dbReference>
<gene>
    <name evidence="9" type="primary">aglG</name>
    <name evidence="9" type="ORF">CFX1CAM_1433</name>
</gene>
<evidence type="ECO:0000313" key="10">
    <source>
        <dbReference type="Proteomes" id="UP000195514"/>
    </source>
</evidence>
<evidence type="ECO:0000259" key="8">
    <source>
        <dbReference type="PROSITE" id="PS50928"/>
    </source>
</evidence>
<feature type="domain" description="ABC transmembrane type-1" evidence="8">
    <location>
        <begin position="185"/>
        <end position="375"/>
    </location>
</feature>
<dbReference type="Gene3D" id="1.10.3720.10">
    <property type="entry name" value="MetI-like"/>
    <property type="match status" value="1"/>
</dbReference>